<organism evidence="3 4">
    <name type="scientific">Thiobacter aerophilum</name>
    <dbReference type="NCBI Taxonomy" id="3121275"/>
    <lineage>
        <taxon>Bacteria</taxon>
        <taxon>Pseudomonadati</taxon>
        <taxon>Pseudomonadota</taxon>
        <taxon>Betaproteobacteria</taxon>
        <taxon>Burkholderiales</taxon>
        <taxon>Thiobacteraceae</taxon>
        <taxon>Thiobacter</taxon>
    </lineage>
</organism>
<protein>
    <submittedName>
        <fullName evidence="3">Flp pilus assembly protein CpaB</fullName>
    </submittedName>
</protein>
<evidence type="ECO:0000313" key="4">
    <source>
        <dbReference type="Proteomes" id="UP001482231"/>
    </source>
</evidence>
<keyword evidence="1" id="KW-0472">Membrane</keyword>
<dbReference type="NCBIfam" id="TIGR03177">
    <property type="entry name" value="pilus_cpaB"/>
    <property type="match status" value="1"/>
</dbReference>
<feature type="transmembrane region" description="Helical" evidence="1">
    <location>
        <begin position="9"/>
        <end position="30"/>
    </location>
</feature>
<feature type="domain" description="SAF" evidence="2">
    <location>
        <begin position="46"/>
        <end position="110"/>
    </location>
</feature>
<dbReference type="InterPro" id="IPR031571">
    <property type="entry name" value="RcpC_dom"/>
</dbReference>
<evidence type="ECO:0000256" key="1">
    <source>
        <dbReference type="SAM" id="Phobius"/>
    </source>
</evidence>
<sequence>MKLKIQRSWLIFAVAGILGIGAALLAMRYLNQRVAEIEARGKQAVRKVVVAKQDLQKGAALTPETVAVREVPAEWAHSDAITPAQFDRAANAVLAYPAMKGEAILWAQLEGEKAPSFSARLTPGRRAITVPVDEVSSLSGMLQPGDLIDIVVNVRKDNRNITFALLQGVTVLAAGNRVTPGPEGDGARTQSFTTVTLETTPEDAQRIIAAREVGKITALLRAPGDTAEISRSKRDAFALLGLSEQAIETAGGVPVIYGGAGHKLGDVPQLRLGPAGRSAGNGEALADAVRALDMSGGVSPSRHAP</sequence>
<name>A0ABV0EIG0_9BURK</name>
<evidence type="ECO:0000259" key="2">
    <source>
        <dbReference type="SMART" id="SM00858"/>
    </source>
</evidence>
<dbReference type="CDD" id="cd11614">
    <property type="entry name" value="SAF_CpaB_FlgA_like"/>
    <property type="match status" value="1"/>
</dbReference>
<proteinExistence type="predicted"/>
<dbReference type="Pfam" id="PF16976">
    <property type="entry name" value="RcpC"/>
    <property type="match status" value="1"/>
</dbReference>
<dbReference type="RefSeq" id="WP_347308907.1">
    <property type="nucleotide sequence ID" value="NZ_JBAJEX010000011.1"/>
</dbReference>
<keyword evidence="4" id="KW-1185">Reference proteome</keyword>
<evidence type="ECO:0000313" key="3">
    <source>
        <dbReference type="EMBL" id="MEO1767795.1"/>
    </source>
</evidence>
<gene>
    <name evidence="3" type="primary">cpaB</name>
    <name evidence="3" type="ORF">V6E02_11285</name>
</gene>
<dbReference type="InterPro" id="IPR017592">
    <property type="entry name" value="Pilus_assmbl_Flp-typ_CpaB"/>
</dbReference>
<comment type="caution">
    <text evidence="3">The sequence shown here is derived from an EMBL/GenBank/DDBJ whole genome shotgun (WGS) entry which is preliminary data.</text>
</comment>
<dbReference type="EMBL" id="JBAJEX010000011">
    <property type="protein sequence ID" value="MEO1767795.1"/>
    <property type="molecule type" value="Genomic_DNA"/>
</dbReference>
<keyword evidence="1" id="KW-1133">Transmembrane helix</keyword>
<dbReference type="SMART" id="SM00858">
    <property type="entry name" value="SAF"/>
    <property type="match status" value="1"/>
</dbReference>
<keyword evidence="1" id="KW-0812">Transmembrane</keyword>
<reference evidence="3 4" key="1">
    <citation type="submission" date="2024-02" db="EMBL/GenBank/DDBJ databases">
        <title>New thermophilic sulfur-oxidizing bacteria from a hot springs of the Uzon caldera (Kamchatka, Russia).</title>
        <authorList>
            <person name="Dukat A.M."/>
            <person name="Elcheninov A.G."/>
            <person name="Frolov E.N."/>
        </authorList>
    </citation>
    <scope>NUCLEOTIDE SEQUENCE [LARGE SCALE GENOMIC DNA]</scope>
    <source>
        <strain evidence="3 4">AK1</strain>
    </source>
</reference>
<accession>A0ABV0EIG0</accession>
<dbReference type="InterPro" id="IPR013974">
    <property type="entry name" value="SAF"/>
</dbReference>
<dbReference type="Proteomes" id="UP001482231">
    <property type="component" value="Unassembled WGS sequence"/>
</dbReference>
<dbReference type="Pfam" id="PF08666">
    <property type="entry name" value="SAF"/>
    <property type="match status" value="1"/>
</dbReference>